<keyword evidence="1" id="KW-0812">Transmembrane</keyword>
<dbReference type="VEuPathDB" id="MicrosporidiaDB:M153_4370001980"/>
<organism evidence="2 3">
    <name type="scientific">Pseudoloma neurophilia</name>
    <dbReference type="NCBI Taxonomy" id="146866"/>
    <lineage>
        <taxon>Eukaryota</taxon>
        <taxon>Fungi</taxon>
        <taxon>Fungi incertae sedis</taxon>
        <taxon>Microsporidia</taxon>
        <taxon>Pseudoloma</taxon>
    </lineage>
</organism>
<evidence type="ECO:0000313" key="2">
    <source>
        <dbReference type="EMBL" id="KRH94000.1"/>
    </source>
</evidence>
<dbReference type="SUPFAM" id="SSF54001">
    <property type="entry name" value="Cysteine proteinases"/>
    <property type="match status" value="1"/>
</dbReference>
<keyword evidence="1" id="KW-0472">Membrane</keyword>
<comment type="caution">
    <text evidence="2">The sequence shown here is derived from an EMBL/GenBank/DDBJ whole genome shotgun (WGS) entry which is preliminary data.</text>
</comment>
<sequence length="325" mass="37994">MVKCRSSEILYLPFLDKYVNFRSEKEMPSENSQGKKILMRVTVKRSIIALVLVSFIGLGIFLVIKYFHSRKQSNSEVSEYKPIFSFSNNDCFITSVFNVLFRTESFLDALNTLYTPQSGRSHLFDDLLTLNNEIKKANKQPISLDIVRESFYKHLEWRGLKPGAQDDSSEFLVLLFSQLVVYDVECEYFQINLSDKNILSDDLLNVMRTEDNLYMSIFHFSTVIPQQGHNSLYQQLDHTIINHPRLFFVIDTNSYIPKNMLQMEFHRLNGDKYRLRGAICYNGSNHYNSIFINDSGECFHIDSDVKKIDDFKNTKNARILIYEKI</sequence>
<dbReference type="Gene3D" id="3.90.70.10">
    <property type="entry name" value="Cysteine proteinases"/>
    <property type="match status" value="1"/>
</dbReference>
<dbReference type="EMBL" id="LGUB01000158">
    <property type="protein sequence ID" value="KRH94000.1"/>
    <property type="molecule type" value="Genomic_DNA"/>
</dbReference>
<protein>
    <submittedName>
        <fullName evidence="2">Uncharacterized protein</fullName>
    </submittedName>
</protein>
<keyword evidence="1" id="KW-1133">Transmembrane helix</keyword>
<gene>
    <name evidence="2" type="ORF">M153_4370001980</name>
</gene>
<dbReference type="InterPro" id="IPR038765">
    <property type="entry name" value="Papain-like_cys_pep_sf"/>
</dbReference>
<keyword evidence="3" id="KW-1185">Reference proteome</keyword>
<dbReference type="AlphaFoldDB" id="A0A0R0M519"/>
<evidence type="ECO:0000256" key="1">
    <source>
        <dbReference type="SAM" id="Phobius"/>
    </source>
</evidence>
<reference evidence="2 3" key="1">
    <citation type="submission" date="2015-07" db="EMBL/GenBank/DDBJ databases">
        <title>The genome of Pseudoloma neurophilia, a relevant intracellular parasite of the zebrafish.</title>
        <authorList>
            <person name="Ndikumana S."/>
            <person name="Pelin A."/>
            <person name="Sanders J."/>
            <person name="Corradi N."/>
        </authorList>
    </citation>
    <scope>NUCLEOTIDE SEQUENCE [LARGE SCALE GENOMIC DNA]</scope>
    <source>
        <strain evidence="2 3">MK1</strain>
    </source>
</reference>
<name>A0A0R0M519_9MICR</name>
<accession>A0A0R0M519</accession>
<proteinExistence type="predicted"/>
<evidence type="ECO:0000313" key="3">
    <source>
        <dbReference type="Proteomes" id="UP000051530"/>
    </source>
</evidence>
<dbReference type="Proteomes" id="UP000051530">
    <property type="component" value="Unassembled WGS sequence"/>
</dbReference>
<feature type="transmembrane region" description="Helical" evidence="1">
    <location>
        <begin position="47"/>
        <end position="67"/>
    </location>
</feature>